<gene>
    <name evidence="1" type="ORF">E4J90_11555</name>
</gene>
<accession>A0A4Y8VKP6</accession>
<organism evidence="1 2">
    <name type="scientific">Pseudomonas kribbensis</name>
    <dbReference type="NCBI Taxonomy" id="1628086"/>
    <lineage>
        <taxon>Bacteria</taxon>
        <taxon>Pseudomonadati</taxon>
        <taxon>Pseudomonadota</taxon>
        <taxon>Gammaproteobacteria</taxon>
        <taxon>Pseudomonadales</taxon>
        <taxon>Pseudomonadaceae</taxon>
        <taxon>Pseudomonas</taxon>
    </lineage>
</organism>
<comment type="caution">
    <text evidence="1">The sequence shown here is derived from an EMBL/GenBank/DDBJ whole genome shotgun (WGS) entry which is preliminary data.</text>
</comment>
<evidence type="ECO:0000313" key="2">
    <source>
        <dbReference type="Proteomes" id="UP000297555"/>
    </source>
</evidence>
<protein>
    <submittedName>
        <fullName evidence="1">Uncharacterized protein</fullName>
    </submittedName>
</protein>
<reference evidence="1 2" key="1">
    <citation type="submission" date="2019-03" db="EMBL/GenBank/DDBJ databases">
        <title>Draft genome sequence of humic substances-degrading Pseudomonas kribbensis CHA-19 from forest soil.</title>
        <authorList>
            <person name="Kim D."/>
        </authorList>
    </citation>
    <scope>NUCLEOTIDE SEQUENCE [LARGE SCALE GENOMIC DNA]</scope>
    <source>
        <strain evidence="1 2">CHA-19</strain>
    </source>
</reference>
<dbReference type="AlphaFoldDB" id="A0A4Y8VKP6"/>
<sequence length="79" mass="9245">MEILEGKLPSRIFNRILEAEPGMDKYELANVFLTRFDRLDSKVLPAIWHWKSVRSIRGMSDEQFDETVLALMRSAGYRV</sequence>
<name>A0A4Y8VKP6_9PSED</name>
<dbReference type="Proteomes" id="UP000297555">
    <property type="component" value="Unassembled WGS sequence"/>
</dbReference>
<dbReference type="EMBL" id="SPDQ01000013">
    <property type="protein sequence ID" value="TFH81055.1"/>
    <property type="molecule type" value="Genomic_DNA"/>
</dbReference>
<proteinExistence type="predicted"/>
<evidence type="ECO:0000313" key="1">
    <source>
        <dbReference type="EMBL" id="TFH81055.1"/>
    </source>
</evidence>
<dbReference type="OrthoDB" id="6949216at2"/>